<evidence type="ECO:0000313" key="4">
    <source>
        <dbReference type="Proteomes" id="UP000006727"/>
    </source>
</evidence>
<dbReference type="EMBL" id="ABEU02000026">
    <property type="protein sequence ID" value="PNR26881.1"/>
    <property type="molecule type" value="Genomic_DNA"/>
</dbReference>
<dbReference type="EnsemblPlants" id="Pp3c26_7703V3.1">
    <property type="protein sequence ID" value="Pp3c26_7703V3.1"/>
    <property type="gene ID" value="Pp3c26_7703"/>
</dbReference>
<evidence type="ECO:0000313" key="2">
    <source>
        <dbReference type="EnsemblPlants" id="Pp3c26_7703V3.1"/>
    </source>
</evidence>
<reference evidence="1 4" key="1">
    <citation type="journal article" date="2008" name="Science">
        <title>The Physcomitrella genome reveals evolutionary insights into the conquest of land by plants.</title>
        <authorList>
            <person name="Rensing S."/>
            <person name="Lang D."/>
            <person name="Zimmer A."/>
            <person name="Terry A."/>
            <person name="Salamov A."/>
            <person name="Shapiro H."/>
            <person name="Nishiyama T."/>
            <person name="Perroud P.-F."/>
            <person name="Lindquist E."/>
            <person name="Kamisugi Y."/>
            <person name="Tanahashi T."/>
            <person name="Sakakibara K."/>
            <person name="Fujita T."/>
            <person name="Oishi K."/>
            <person name="Shin-I T."/>
            <person name="Kuroki Y."/>
            <person name="Toyoda A."/>
            <person name="Suzuki Y."/>
            <person name="Hashimoto A."/>
            <person name="Yamaguchi K."/>
            <person name="Sugano A."/>
            <person name="Kohara Y."/>
            <person name="Fujiyama A."/>
            <person name="Anterola A."/>
            <person name="Aoki S."/>
            <person name="Ashton N."/>
            <person name="Barbazuk W.B."/>
            <person name="Barker E."/>
            <person name="Bennetzen J."/>
            <person name="Bezanilla M."/>
            <person name="Blankenship R."/>
            <person name="Cho S.H."/>
            <person name="Dutcher S."/>
            <person name="Estelle M."/>
            <person name="Fawcett J.A."/>
            <person name="Gundlach H."/>
            <person name="Hanada K."/>
            <person name="Heyl A."/>
            <person name="Hicks K.A."/>
            <person name="Hugh J."/>
            <person name="Lohr M."/>
            <person name="Mayer K."/>
            <person name="Melkozernov A."/>
            <person name="Murata T."/>
            <person name="Nelson D."/>
            <person name="Pils B."/>
            <person name="Prigge M."/>
            <person name="Reiss B."/>
            <person name="Renner T."/>
            <person name="Rombauts S."/>
            <person name="Rushton P."/>
            <person name="Sanderfoot A."/>
            <person name="Schween G."/>
            <person name="Shiu S.-H."/>
            <person name="Stueber K."/>
            <person name="Theodoulou F.L."/>
            <person name="Tu H."/>
            <person name="Van de Peer Y."/>
            <person name="Verrier P.J."/>
            <person name="Waters E."/>
            <person name="Wood A."/>
            <person name="Yang L."/>
            <person name="Cove D."/>
            <person name="Cuming A."/>
            <person name="Hasebe M."/>
            <person name="Lucas S."/>
            <person name="Mishler D.B."/>
            <person name="Reski R."/>
            <person name="Grigoriev I."/>
            <person name="Quatrano R.S."/>
            <person name="Boore J.L."/>
        </authorList>
    </citation>
    <scope>NUCLEOTIDE SEQUENCE [LARGE SCALE GENOMIC DNA]</scope>
    <source>
        <strain evidence="2 4">cv. Gransden 2004</strain>
    </source>
</reference>
<dbReference type="Gramene" id="Pp3c26_7703V3.1">
    <property type="protein sequence ID" value="Pp3c26_7703V3.1"/>
    <property type="gene ID" value="Pp3c26_7703"/>
</dbReference>
<organism evidence="1">
    <name type="scientific">Physcomitrium patens</name>
    <name type="common">Spreading-leaved earth moss</name>
    <name type="synonym">Physcomitrella patens</name>
    <dbReference type="NCBI Taxonomy" id="3218"/>
    <lineage>
        <taxon>Eukaryota</taxon>
        <taxon>Viridiplantae</taxon>
        <taxon>Streptophyta</taxon>
        <taxon>Embryophyta</taxon>
        <taxon>Bryophyta</taxon>
        <taxon>Bryophytina</taxon>
        <taxon>Bryopsida</taxon>
        <taxon>Funariidae</taxon>
        <taxon>Funariales</taxon>
        <taxon>Funariaceae</taxon>
        <taxon>Physcomitrium</taxon>
    </lineage>
</organism>
<dbReference type="Proteomes" id="UP000006727">
    <property type="component" value="Chromosome 26"/>
</dbReference>
<protein>
    <submittedName>
        <fullName evidence="1 2">Uncharacterized protein</fullName>
    </submittedName>
</protein>
<name>A0A2K1IC75_PHYPA</name>
<accession>A0A2K1IC75</accession>
<dbReference type="Gramene" id="Pp3c26_7720V3.3">
    <property type="protein sequence ID" value="Pp3c26_7720V3.3"/>
    <property type="gene ID" value="Pp3c26_7720"/>
</dbReference>
<evidence type="ECO:0000313" key="3">
    <source>
        <dbReference type="EnsemblPlants" id="Pp3c26_7720V3.3"/>
    </source>
</evidence>
<dbReference type="AlphaFoldDB" id="A0A2K1IC75"/>
<proteinExistence type="predicted"/>
<dbReference type="EnsemblPlants" id="Pp3c26_7720V3.3">
    <property type="protein sequence ID" value="Pp3c26_7720V3.3"/>
    <property type="gene ID" value="Pp3c26_7720"/>
</dbReference>
<sequence>MDANAGGLRPLFRCDSAIFTFLTYPVLQCVAVGLCEAASFPSGDQEARIGAQTLNMVFQDWGGVEEAKIGSAVVDDGRC</sequence>
<reference evidence="2" key="3">
    <citation type="submission" date="2020-12" db="UniProtKB">
        <authorList>
            <consortium name="EnsemblPlants"/>
        </authorList>
    </citation>
    <scope>IDENTIFICATION</scope>
</reference>
<reference evidence="1 4" key="2">
    <citation type="journal article" date="2018" name="Plant J.">
        <title>The Physcomitrella patens chromosome-scale assembly reveals moss genome structure and evolution.</title>
        <authorList>
            <person name="Lang D."/>
            <person name="Ullrich K.K."/>
            <person name="Murat F."/>
            <person name="Fuchs J."/>
            <person name="Jenkins J."/>
            <person name="Haas F.B."/>
            <person name="Piednoel M."/>
            <person name="Gundlach H."/>
            <person name="Van Bel M."/>
            <person name="Meyberg R."/>
            <person name="Vives C."/>
            <person name="Morata J."/>
            <person name="Symeonidi A."/>
            <person name="Hiss M."/>
            <person name="Muchero W."/>
            <person name="Kamisugi Y."/>
            <person name="Saleh O."/>
            <person name="Blanc G."/>
            <person name="Decker E.L."/>
            <person name="van Gessel N."/>
            <person name="Grimwood J."/>
            <person name="Hayes R.D."/>
            <person name="Graham S.W."/>
            <person name="Gunter L.E."/>
            <person name="McDaniel S.F."/>
            <person name="Hoernstein S.N.W."/>
            <person name="Larsson A."/>
            <person name="Li F.W."/>
            <person name="Perroud P.F."/>
            <person name="Phillips J."/>
            <person name="Ranjan P."/>
            <person name="Rokshar D.S."/>
            <person name="Rothfels C.J."/>
            <person name="Schneider L."/>
            <person name="Shu S."/>
            <person name="Stevenson D.W."/>
            <person name="Thummler F."/>
            <person name="Tillich M."/>
            <person name="Villarreal Aguilar J.C."/>
            <person name="Widiez T."/>
            <person name="Wong G.K."/>
            <person name="Wymore A."/>
            <person name="Zhang Y."/>
            <person name="Zimmer A.D."/>
            <person name="Quatrano R.S."/>
            <person name="Mayer K.F.X."/>
            <person name="Goodstein D."/>
            <person name="Casacuberta J.M."/>
            <person name="Vandepoele K."/>
            <person name="Reski R."/>
            <person name="Cuming A.C."/>
            <person name="Tuskan G.A."/>
            <person name="Maumus F."/>
            <person name="Salse J."/>
            <person name="Schmutz J."/>
            <person name="Rensing S.A."/>
        </authorList>
    </citation>
    <scope>NUCLEOTIDE SEQUENCE [LARGE SCALE GENOMIC DNA]</scope>
    <source>
        <strain evidence="2 4">cv. Gransden 2004</strain>
    </source>
</reference>
<evidence type="ECO:0000313" key="1">
    <source>
        <dbReference type="EMBL" id="PNR26881.1"/>
    </source>
</evidence>
<keyword evidence="4" id="KW-1185">Reference proteome</keyword>
<gene>
    <name evidence="3" type="primary">LOC112278008</name>
    <name evidence="1" type="ORF">PHYPA_030362</name>
</gene>